<accession>A0ACC0UXA0</accession>
<organism evidence="1 2">
    <name type="scientific">Trichothecium roseum</name>
    <dbReference type="NCBI Taxonomy" id="47278"/>
    <lineage>
        <taxon>Eukaryota</taxon>
        <taxon>Fungi</taxon>
        <taxon>Dikarya</taxon>
        <taxon>Ascomycota</taxon>
        <taxon>Pezizomycotina</taxon>
        <taxon>Sordariomycetes</taxon>
        <taxon>Hypocreomycetidae</taxon>
        <taxon>Hypocreales</taxon>
        <taxon>Hypocreales incertae sedis</taxon>
        <taxon>Trichothecium</taxon>
    </lineage>
</organism>
<evidence type="ECO:0000313" key="2">
    <source>
        <dbReference type="Proteomes" id="UP001163324"/>
    </source>
</evidence>
<protein>
    <submittedName>
        <fullName evidence="1">Uncharacterized protein</fullName>
    </submittedName>
</protein>
<reference evidence="1" key="1">
    <citation type="submission" date="2022-10" db="EMBL/GenBank/DDBJ databases">
        <title>Complete Genome of Trichothecium roseum strain YXFP-22015, a Plant Pathogen Isolated from Citrus.</title>
        <authorList>
            <person name="Wang Y."/>
            <person name="Zhu L."/>
        </authorList>
    </citation>
    <scope>NUCLEOTIDE SEQUENCE</scope>
    <source>
        <strain evidence="1">YXFP-22015</strain>
    </source>
</reference>
<name>A0ACC0UXA0_9HYPO</name>
<dbReference type="Proteomes" id="UP001163324">
    <property type="component" value="Chromosome 6"/>
</dbReference>
<sequence length="294" mass="31418">MLPTTIRSPPSPEDYIPLEQYQSQTPESFVDSKPVLHFHLVGAKATIPKSQRGSLALFPADATSVGGSETNGEHEHLIEQTVDVLANSDNLVIFSSAAATGVLIPYPAISIHAVKQVPTQVGDATTPAVWMQLEFSEGGDEDDDYNCIELTIIPSSSSGGTPSPASQLYEAVAMCSNLHPDPRGEDEDDEDEEPYDRIVFEGSAEHEALDGYSGVMRGNTDGGLPPPLPGSGGWITADNMHEYFDADGNWIGEGAEELGDGAGRIRTRDEVEGVEGEQGVNGQEDPKRHKADES</sequence>
<proteinExistence type="predicted"/>
<comment type="caution">
    <text evidence="1">The sequence shown here is derived from an EMBL/GenBank/DDBJ whole genome shotgun (WGS) entry which is preliminary data.</text>
</comment>
<gene>
    <name evidence="1" type="ORF">N3K66_006959</name>
</gene>
<evidence type="ECO:0000313" key="1">
    <source>
        <dbReference type="EMBL" id="KAI9898599.1"/>
    </source>
</evidence>
<dbReference type="EMBL" id="CM047945">
    <property type="protein sequence ID" value="KAI9898599.1"/>
    <property type="molecule type" value="Genomic_DNA"/>
</dbReference>
<keyword evidence="2" id="KW-1185">Reference proteome</keyword>